<accession>A0A8T0HMI8</accession>
<organism evidence="2 3">
    <name type="scientific">Ceratodon purpureus</name>
    <name type="common">Fire moss</name>
    <name type="synonym">Dicranum purpureum</name>
    <dbReference type="NCBI Taxonomy" id="3225"/>
    <lineage>
        <taxon>Eukaryota</taxon>
        <taxon>Viridiplantae</taxon>
        <taxon>Streptophyta</taxon>
        <taxon>Embryophyta</taxon>
        <taxon>Bryophyta</taxon>
        <taxon>Bryophytina</taxon>
        <taxon>Bryopsida</taxon>
        <taxon>Dicranidae</taxon>
        <taxon>Pseudoditrichales</taxon>
        <taxon>Ditrichaceae</taxon>
        <taxon>Ceratodon</taxon>
    </lineage>
</organism>
<feature type="compositionally biased region" description="Polar residues" evidence="1">
    <location>
        <begin position="90"/>
        <end position="106"/>
    </location>
</feature>
<comment type="caution">
    <text evidence="2">The sequence shown here is derived from an EMBL/GenBank/DDBJ whole genome shotgun (WGS) entry which is preliminary data.</text>
</comment>
<dbReference type="AlphaFoldDB" id="A0A8T0HMI8"/>
<proteinExistence type="predicted"/>
<feature type="region of interest" description="Disordered" evidence="1">
    <location>
        <begin position="74"/>
        <end position="136"/>
    </location>
</feature>
<dbReference type="EMBL" id="CM026426">
    <property type="protein sequence ID" value="KAG0571858.1"/>
    <property type="molecule type" value="Genomic_DNA"/>
</dbReference>
<evidence type="ECO:0008006" key="4">
    <source>
        <dbReference type="Google" id="ProtNLM"/>
    </source>
</evidence>
<evidence type="ECO:0000256" key="1">
    <source>
        <dbReference type="SAM" id="MobiDB-lite"/>
    </source>
</evidence>
<protein>
    <recommendedName>
        <fullName evidence="4">No apical meristem-associated C-terminal domain-containing protein</fullName>
    </recommendedName>
</protein>
<gene>
    <name evidence="2" type="ORF">KC19_VG048800</name>
</gene>
<evidence type="ECO:0000313" key="3">
    <source>
        <dbReference type="Proteomes" id="UP000822688"/>
    </source>
</evidence>
<reference evidence="2" key="1">
    <citation type="submission" date="2020-06" db="EMBL/GenBank/DDBJ databases">
        <title>WGS assembly of Ceratodon purpureus strain R40.</title>
        <authorList>
            <person name="Carey S.B."/>
            <person name="Jenkins J."/>
            <person name="Shu S."/>
            <person name="Lovell J.T."/>
            <person name="Sreedasyam A."/>
            <person name="Maumus F."/>
            <person name="Tiley G.P."/>
            <person name="Fernandez-Pozo N."/>
            <person name="Barry K."/>
            <person name="Chen C."/>
            <person name="Wang M."/>
            <person name="Lipzen A."/>
            <person name="Daum C."/>
            <person name="Saski C.A."/>
            <person name="Payton A.C."/>
            <person name="Mcbreen J.C."/>
            <person name="Conrad R.E."/>
            <person name="Kollar L.M."/>
            <person name="Olsson S."/>
            <person name="Huttunen S."/>
            <person name="Landis J.B."/>
            <person name="Wickett N.J."/>
            <person name="Johnson M.G."/>
            <person name="Rensing S.A."/>
            <person name="Grimwood J."/>
            <person name="Schmutz J."/>
            <person name="Mcdaniel S.F."/>
        </authorList>
    </citation>
    <scope>NUCLEOTIDE SEQUENCE</scope>
    <source>
        <strain evidence="2">R40</strain>
    </source>
</reference>
<feature type="compositionally biased region" description="Basic and acidic residues" evidence="1">
    <location>
        <begin position="111"/>
        <end position="121"/>
    </location>
</feature>
<keyword evidence="3" id="KW-1185">Reference proteome</keyword>
<dbReference type="Proteomes" id="UP000822688">
    <property type="component" value="Chromosome V"/>
</dbReference>
<name>A0A8T0HMI8_CERPU</name>
<evidence type="ECO:0000313" key="2">
    <source>
        <dbReference type="EMBL" id="KAG0571858.1"/>
    </source>
</evidence>
<sequence length="136" mass="15681">MDDHCSTKTRDVAIRAQLAATKEMAKATKRKAKLLEDQNLIMLMIADKTGIINDDAREWVILQRKAELQKLRKRFAEEEEEESRLPRRSLATTSIHEINSDDQPSYDTEGEQEHRRERLTSEGDQLCRSGLNIKGD</sequence>